<name>A0A5C5VRR8_9PLAN</name>
<proteinExistence type="predicted"/>
<keyword evidence="3" id="KW-1185">Reference proteome</keyword>
<sequence length="150" mass="17304">MEWEGAAWGGIDRRKHPDYVIGVPPYHMGFTTSAVNFNGQEQWNGEEIYCELLERTTVVRDTRYAANGFGLWQMSGNVWEWCCSVFVAVIADRDQPTKETNVSDDRSLRGGSWIDVARVCRCSSRYRYVAENRYNVDGFRLSRTRIPFSS</sequence>
<accession>A0A5C5VRR8</accession>
<dbReference type="PANTHER" id="PTHR23150:SF19">
    <property type="entry name" value="FORMYLGLYCINE-GENERATING ENZYME"/>
    <property type="match status" value="1"/>
</dbReference>
<dbReference type="AlphaFoldDB" id="A0A5C5VRR8"/>
<dbReference type="InterPro" id="IPR051043">
    <property type="entry name" value="Sulfatase_Mod_Factor_Kinase"/>
</dbReference>
<dbReference type="EMBL" id="SIHI01000047">
    <property type="protein sequence ID" value="TWT40867.1"/>
    <property type="molecule type" value="Genomic_DNA"/>
</dbReference>
<evidence type="ECO:0000313" key="3">
    <source>
        <dbReference type="Proteomes" id="UP000317243"/>
    </source>
</evidence>
<dbReference type="PANTHER" id="PTHR23150">
    <property type="entry name" value="SULFATASE MODIFYING FACTOR 1, 2"/>
    <property type="match status" value="1"/>
</dbReference>
<dbReference type="Gene3D" id="3.90.1580.10">
    <property type="entry name" value="paralog of FGE (formylglycine-generating enzyme)"/>
    <property type="match status" value="1"/>
</dbReference>
<dbReference type="Pfam" id="PF03781">
    <property type="entry name" value="FGE-sulfatase"/>
    <property type="match status" value="1"/>
</dbReference>
<dbReference type="InterPro" id="IPR005532">
    <property type="entry name" value="SUMF_dom"/>
</dbReference>
<dbReference type="SUPFAM" id="SSF56436">
    <property type="entry name" value="C-type lectin-like"/>
    <property type="match status" value="1"/>
</dbReference>
<comment type="caution">
    <text evidence="2">The sequence shown here is derived from an EMBL/GenBank/DDBJ whole genome shotgun (WGS) entry which is preliminary data.</text>
</comment>
<dbReference type="Proteomes" id="UP000317243">
    <property type="component" value="Unassembled WGS sequence"/>
</dbReference>
<dbReference type="GO" id="GO:0120147">
    <property type="term" value="F:formylglycine-generating oxidase activity"/>
    <property type="evidence" value="ECO:0007669"/>
    <property type="project" value="TreeGrafter"/>
</dbReference>
<evidence type="ECO:0000313" key="2">
    <source>
        <dbReference type="EMBL" id="TWT40867.1"/>
    </source>
</evidence>
<feature type="domain" description="Sulfatase-modifying factor enzyme-like" evidence="1">
    <location>
        <begin position="2"/>
        <end position="141"/>
    </location>
</feature>
<dbReference type="InterPro" id="IPR042095">
    <property type="entry name" value="SUMF_sf"/>
</dbReference>
<reference evidence="2 3" key="1">
    <citation type="submission" date="2019-02" db="EMBL/GenBank/DDBJ databases">
        <title>Deep-cultivation of Planctomycetes and their phenomic and genomic characterization uncovers novel biology.</title>
        <authorList>
            <person name="Wiegand S."/>
            <person name="Jogler M."/>
            <person name="Boedeker C."/>
            <person name="Pinto D."/>
            <person name="Vollmers J."/>
            <person name="Rivas-Marin E."/>
            <person name="Kohn T."/>
            <person name="Peeters S.H."/>
            <person name="Heuer A."/>
            <person name="Rast P."/>
            <person name="Oberbeckmann S."/>
            <person name="Bunk B."/>
            <person name="Jeske O."/>
            <person name="Meyerdierks A."/>
            <person name="Storesund J.E."/>
            <person name="Kallscheuer N."/>
            <person name="Luecker S."/>
            <person name="Lage O.M."/>
            <person name="Pohl T."/>
            <person name="Merkel B.J."/>
            <person name="Hornburger P."/>
            <person name="Mueller R.-W."/>
            <person name="Bruemmer F."/>
            <person name="Labrenz M."/>
            <person name="Spormann A.M."/>
            <person name="Op Den Camp H."/>
            <person name="Overmann J."/>
            <person name="Amann R."/>
            <person name="Jetten M.S.M."/>
            <person name="Mascher T."/>
            <person name="Medema M.H."/>
            <person name="Devos D.P."/>
            <person name="Kaster A.-K."/>
            <person name="Ovreas L."/>
            <person name="Rohde M."/>
            <person name="Galperin M.Y."/>
            <person name="Jogler C."/>
        </authorList>
    </citation>
    <scope>NUCLEOTIDE SEQUENCE [LARGE SCALE GENOMIC DNA]</scope>
    <source>
        <strain evidence="2 3">KOR42</strain>
    </source>
</reference>
<evidence type="ECO:0000259" key="1">
    <source>
        <dbReference type="Pfam" id="PF03781"/>
    </source>
</evidence>
<organism evidence="2 3">
    <name type="scientific">Thalassoglobus neptunius</name>
    <dbReference type="NCBI Taxonomy" id="1938619"/>
    <lineage>
        <taxon>Bacteria</taxon>
        <taxon>Pseudomonadati</taxon>
        <taxon>Planctomycetota</taxon>
        <taxon>Planctomycetia</taxon>
        <taxon>Planctomycetales</taxon>
        <taxon>Planctomycetaceae</taxon>
        <taxon>Thalassoglobus</taxon>
    </lineage>
</organism>
<dbReference type="InterPro" id="IPR016187">
    <property type="entry name" value="CTDL_fold"/>
</dbReference>
<gene>
    <name evidence="2" type="ORF">KOR42_48630</name>
</gene>
<protein>
    <submittedName>
        <fullName evidence="2">Formylglycine-generating sulfatase enzyme</fullName>
    </submittedName>
</protein>